<evidence type="ECO:0000313" key="2">
    <source>
        <dbReference type="Proteomes" id="UP000031668"/>
    </source>
</evidence>
<comment type="caution">
    <text evidence="1">The sequence shown here is derived from an EMBL/GenBank/DDBJ whole genome shotgun (WGS) entry which is preliminary data.</text>
</comment>
<keyword evidence="2" id="KW-1185">Reference proteome</keyword>
<protein>
    <submittedName>
        <fullName evidence="1">Uncharacterized protein</fullName>
    </submittedName>
</protein>
<accession>A0A0C2JB89</accession>
<reference evidence="1 2" key="1">
    <citation type="journal article" date="2014" name="Genome Biol. Evol.">
        <title>The genome of the myxosporean Thelohanellus kitauei shows adaptations to nutrient acquisition within its fish host.</title>
        <authorList>
            <person name="Yang Y."/>
            <person name="Xiong J."/>
            <person name="Zhou Z."/>
            <person name="Huo F."/>
            <person name="Miao W."/>
            <person name="Ran C."/>
            <person name="Liu Y."/>
            <person name="Zhang J."/>
            <person name="Feng J."/>
            <person name="Wang M."/>
            <person name="Wang M."/>
            <person name="Wang L."/>
            <person name="Yao B."/>
        </authorList>
    </citation>
    <scope>NUCLEOTIDE SEQUENCE [LARGE SCALE GENOMIC DNA]</scope>
    <source>
        <strain evidence="1">Wuqing</strain>
    </source>
</reference>
<proteinExistence type="predicted"/>
<gene>
    <name evidence="1" type="ORF">RF11_11731</name>
</gene>
<organism evidence="1 2">
    <name type="scientific">Thelohanellus kitauei</name>
    <name type="common">Myxosporean</name>
    <dbReference type="NCBI Taxonomy" id="669202"/>
    <lineage>
        <taxon>Eukaryota</taxon>
        <taxon>Metazoa</taxon>
        <taxon>Cnidaria</taxon>
        <taxon>Myxozoa</taxon>
        <taxon>Myxosporea</taxon>
        <taxon>Bivalvulida</taxon>
        <taxon>Platysporina</taxon>
        <taxon>Myxobolidae</taxon>
        <taxon>Thelohanellus</taxon>
    </lineage>
</organism>
<evidence type="ECO:0000313" key="1">
    <source>
        <dbReference type="EMBL" id="KII66468.1"/>
    </source>
</evidence>
<dbReference type="Proteomes" id="UP000031668">
    <property type="component" value="Unassembled WGS sequence"/>
</dbReference>
<sequence>MSTEILVAPDSTQKLPCDAVMKACSIDSVIGKHHGVFSKSEDNLRFKDVIKHKIITKNVTPQCSQPYRMPFGIQNNIMRHIQSVLDKNIILHGQRRSSSKKEKRFEQSLH</sequence>
<name>A0A0C2JB89_THEKT</name>
<dbReference type="AlphaFoldDB" id="A0A0C2JB89"/>
<dbReference type="EMBL" id="JWZT01003517">
    <property type="protein sequence ID" value="KII66468.1"/>
    <property type="molecule type" value="Genomic_DNA"/>
</dbReference>